<dbReference type="GO" id="GO:0002753">
    <property type="term" value="P:cytoplasmic pattern recognition receptor signaling pathway"/>
    <property type="evidence" value="ECO:0000318"/>
    <property type="project" value="GO_Central"/>
</dbReference>
<dbReference type="InterPro" id="IPR033621">
    <property type="entry name" value="TIFA"/>
</dbReference>
<keyword evidence="2" id="KW-0963">Cytoplasm</keyword>
<evidence type="ECO:0000313" key="3">
    <source>
        <dbReference type="Ensembl" id="ENSMODP00000044396.1"/>
    </source>
</evidence>
<dbReference type="GO" id="GO:0005737">
    <property type="term" value="C:cytoplasm"/>
    <property type="evidence" value="ECO:0000318"/>
    <property type="project" value="GO_Central"/>
</dbReference>
<name>A0A5F8GAI7_MONDO</name>
<dbReference type="PANTHER" id="PTHR31266:SF2">
    <property type="entry name" value="TRAF-INTERACTING PROTEIN WITH FHA DOMAIN-CONTAINING PROTEIN A"/>
    <property type="match status" value="1"/>
</dbReference>
<dbReference type="STRING" id="13616.ENSMODP00000044396"/>
<evidence type="ECO:0000256" key="1">
    <source>
        <dbReference type="ARBA" id="ARBA00004496"/>
    </source>
</evidence>
<dbReference type="Proteomes" id="UP000002280">
    <property type="component" value="Chromosome 3"/>
</dbReference>
<accession>A0A5F8GAI7</accession>
<comment type="subcellular location">
    <subcellularLocation>
        <location evidence="1">Cytoplasm</location>
    </subcellularLocation>
</comment>
<keyword evidence="4" id="KW-1185">Reference proteome</keyword>
<reference evidence="3" key="2">
    <citation type="submission" date="2025-08" db="UniProtKB">
        <authorList>
            <consortium name="Ensembl"/>
        </authorList>
    </citation>
    <scope>IDENTIFICATION</scope>
</reference>
<proteinExistence type="predicted"/>
<dbReference type="AlphaFoldDB" id="A0A5F8GAI7"/>
<dbReference type="Bgee" id="ENSMODG00000050731">
    <property type="expression patterns" value="Expressed in skeleton of lower jaw"/>
</dbReference>
<sequence>MPAIASFEDANTEETFTCFHVTVYHLGQDHNQVFEGLKFCKREKLSSTEEVKFGQNPNLSRQTSFQNSVLSTLSQFSTQLFHEVGTCHMFVN</sequence>
<dbReference type="PANTHER" id="PTHR31266">
    <property type="entry name" value="TRAF-INTERACTING PROTEIN WITH FHA DOMAIN-CONTAINING PROTEIN A FAMILY MEMBER"/>
    <property type="match status" value="1"/>
</dbReference>
<dbReference type="InParanoid" id="A0A5F8GAI7"/>
<dbReference type="GeneTree" id="ENSGT00940000154589"/>
<dbReference type="GO" id="GO:0045087">
    <property type="term" value="P:innate immune response"/>
    <property type="evidence" value="ECO:0000318"/>
    <property type="project" value="GO_Central"/>
</dbReference>
<evidence type="ECO:0000313" key="4">
    <source>
        <dbReference type="Proteomes" id="UP000002280"/>
    </source>
</evidence>
<dbReference type="GO" id="GO:0043123">
    <property type="term" value="P:positive regulation of canonical NF-kappaB signal transduction"/>
    <property type="evidence" value="ECO:0000318"/>
    <property type="project" value="GO_Central"/>
</dbReference>
<reference evidence="3" key="3">
    <citation type="submission" date="2025-09" db="UniProtKB">
        <authorList>
            <consortium name="Ensembl"/>
        </authorList>
    </citation>
    <scope>IDENTIFICATION</scope>
</reference>
<organism evidence="3 4">
    <name type="scientific">Monodelphis domestica</name>
    <name type="common">Gray short-tailed opossum</name>
    <dbReference type="NCBI Taxonomy" id="13616"/>
    <lineage>
        <taxon>Eukaryota</taxon>
        <taxon>Metazoa</taxon>
        <taxon>Chordata</taxon>
        <taxon>Craniata</taxon>
        <taxon>Vertebrata</taxon>
        <taxon>Euteleostomi</taxon>
        <taxon>Mammalia</taxon>
        <taxon>Metatheria</taxon>
        <taxon>Didelphimorphia</taxon>
        <taxon>Didelphidae</taxon>
        <taxon>Monodelphis</taxon>
    </lineage>
</organism>
<protein>
    <submittedName>
        <fullName evidence="3">Uncharacterized protein</fullName>
    </submittedName>
</protein>
<dbReference type="Ensembl" id="ENSMODT00000079219.1">
    <property type="protein sequence ID" value="ENSMODP00000044396.1"/>
    <property type="gene ID" value="ENSMODG00000050731.1"/>
</dbReference>
<reference evidence="3 4" key="1">
    <citation type="journal article" date="2007" name="Nature">
        <title>Genome of the marsupial Monodelphis domestica reveals innovation in non-coding sequences.</title>
        <authorList>
            <person name="Mikkelsen T.S."/>
            <person name="Wakefield M.J."/>
            <person name="Aken B."/>
            <person name="Amemiya C.T."/>
            <person name="Chang J.L."/>
            <person name="Duke S."/>
            <person name="Garber M."/>
            <person name="Gentles A.J."/>
            <person name="Goodstadt L."/>
            <person name="Heger A."/>
            <person name="Jurka J."/>
            <person name="Kamal M."/>
            <person name="Mauceli E."/>
            <person name="Searle S.M."/>
            <person name="Sharpe T."/>
            <person name="Baker M.L."/>
            <person name="Batzer M.A."/>
            <person name="Benos P.V."/>
            <person name="Belov K."/>
            <person name="Clamp M."/>
            <person name="Cook A."/>
            <person name="Cuff J."/>
            <person name="Das R."/>
            <person name="Davidow L."/>
            <person name="Deakin J.E."/>
            <person name="Fazzari M.J."/>
            <person name="Glass J.L."/>
            <person name="Grabherr M."/>
            <person name="Greally J.M."/>
            <person name="Gu W."/>
            <person name="Hore T.A."/>
            <person name="Huttley G.A."/>
            <person name="Kleber M."/>
            <person name="Jirtle R.L."/>
            <person name="Koina E."/>
            <person name="Lee J.T."/>
            <person name="Mahony S."/>
            <person name="Marra M.A."/>
            <person name="Miller R.D."/>
            <person name="Nicholls R.D."/>
            <person name="Oda M."/>
            <person name="Papenfuss A.T."/>
            <person name="Parra Z.E."/>
            <person name="Pollock D.D."/>
            <person name="Ray D.A."/>
            <person name="Schein J.E."/>
            <person name="Speed T.P."/>
            <person name="Thompson K."/>
            <person name="VandeBerg J.L."/>
            <person name="Wade C.M."/>
            <person name="Walker J.A."/>
            <person name="Waters P.D."/>
            <person name="Webber C."/>
            <person name="Weidman J.R."/>
            <person name="Xie X."/>
            <person name="Zody M.C."/>
            <person name="Baldwin J."/>
            <person name="Abdouelleil A."/>
            <person name="Abdulkadir J."/>
            <person name="Abebe A."/>
            <person name="Abera B."/>
            <person name="Abreu J."/>
            <person name="Acer S.C."/>
            <person name="Aftuck L."/>
            <person name="Alexander A."/>
            <person name="An P."/>
            <person name="Anderson E."/>
            <person name="Anderson S."/>
            <person name="Arachi H."/>
            <person name="Azer M."/>
            <person name="Bachantsang P."/>
            <person name="Barry A."/>
            <person name="Bayul T."/>
            <person name="Berlin A."/>
            <person name="Bessette D."/>
            <person name="Bloom T."/>
            <person name="Bloom T."/>
            <person name="Boguslavskiy L."/>
            <person name="Bonnet C."/>
            <person name="Boukhgalter B."/>
            <person name="Bourzgui I."/>
            <person name="Brown A."/>
            <person name="Cahill P."/>
            <person name="Channer S."/>
            <person name="Cheshatsang Y."/>
            <person name="Chuda L."/>
            <person name="Citroen M."/>
            <person name="Collymore A."/>
            <person name="Cooke P."/>
            <person name="Costello M."/>
            <person name="D'Aco K."/>
            <person name="Daza R."/>
            <person name="De Haan G."/>
            <person name="DeGray S."/>
            <person name="DeMaso C."/>
            <person name="Dhargay N."/>
            <person name="Dooley K."/>
            <person name="Dooley E."/>
            <person name="Doricent M."/>
            <person name="Dorje P."/>
            <person name="Dorjee K."/>
            <person name="Dupes A."/>
            <person name="Elong R."/>
            <person name="Falk J."/>
            <person name="Farina A."/>
            <person name="Faro S."/>
            <person name="Ferguson D."/>
            <person name="Fisher S."/>
            <person name="Foley C.D."/>
            <person name="Franke A."/>
            <person name="Friedrich D."/>
            <person name="Gadbois L."/>
            <person name="Gearin G."/>
            <person name="Gearin C.R."/>
            <person name="Giannoukos G."/>
            <person name="Goode T."/>
            <person name="Graham J."/>
            <person name="Grandbois E."/>
            <person name="Grewal S."/>
            <person name="Gyaltsen K."/>
            <person name="Hafez N."/>
            <person name="Hagos B."/>
            <person name="Hall J."/>
            <person name="Henson C."/>
            <person name="Hollinger A."/>
            <person name="Honan T."/>
            <person name="Huard M.D."/>
            <person name="Hughes L."/>
            <person name="Hurhula B."/>
            <person name="Husby M.E."/>
            <person name="Kamat A."/>
            <person name="Kanga B."/>
            <person name="Kashin S."/>
            <person name="Khazanovich D."/>
            <person name="Kisner P."/>
            <person name="Lance K."/>
            <person name="Lara M."/>
            <person name="Lee W."/>
            <person name="Lennon N."/>
            <person name="Letendre F."/>
            <person name="LeVine R."/>
            <person name="Lipovsky A."/>
            <person name="Liu X."/>
            <person name="Liu J."/>
            <person name="Liu S."/>
            <person name="Lokyitsang T."/>
            <person name="Lokyitsang Y."/>
            <person name="Lubonja R."/>
            <person name="Lui A."/>
            <person name="MacDonald P."/>
            <person name="Magnisalis V."/>
            <person name="Maru K."/>
            <person name="Matthews C."/>
            <person name="McCusker W."/>
            <person name="McDonough S."/>
            <person name="Mehta T."/>
            <person name="Meldrim J."/>
            <person name="Meneus L."/>
            <person name="Mihai O."/>
            <person name="Mihalev A."/>
            <person name="Mihova T."/>
            <person name="Mittelman R."/>
            <person name="Mlenga V."/>
            <person name="Montmayeur A."/>
            <person name="Mulrain L."/>
            <person name="Navidi A."/>
            <person name="Naylor J."/>
            <person name="Negash T."/>
            <person name="Nguyen T."/>
            <person name="Nguyen N."/>
            <person name="Nicol R."/>
            <person name="Norbu C."/>
            <person name="Norbu N."/>
            <person name="Novod N."/>
            <person name="O'Neill B."/>
            <person name="Osman S."/>
            <person name="Markiewicz E."/>
            <person name="Oyono O.L."/>
            <person name="Patti C."/>
            <person name="Phunkhang P."/>
            <person name="Pierre F."/>
            <person name="Priest M."/>
            <person name="Raghuraman S."/>
            <person name="Rege F."/>
            <person name="Reyes R."/>
            <person name="Rise C."/>
            <person name="Rogov P."/>
            <person name="Ross K."/>
            <person name="Ryan E."/>
            <person name="Settipalli S."/>
            <person name="Shea T."/>
            <person name="Sherpa N."/>
            <person name="Shi L."/>
            <person name="Shih D."/>
            <person name="Sparrow T."/>
            <person name="Spaulding J."/>
            <person name="Stalker J."/>
            <person name="Stange-Thomann N."/>
            <person name="Stavropoulos S."/>
            <person name="Stone C."/>
            <person name="Strader C."/>
            <person name="Tesfaye S."/>
            <person name="Thomson T."/>
            <person name="Thoulutsang Y."/>
            <person name="Thoulutsang D."/>
            <person name="Topham K."/>
            <person name="Topping I."/>
            <person name="Tsamla T."/>
            <person name="Vassiliev H."/>
            <person name="Vo A."/>
            <person name="Wangchuk T."/>
            <person name="Wangdi T."/>
            <person name="Weiand M."/>
            <person name="Wilkinson J."/>
            <person name="Wilson A."/>
            <person name="Yadav S."/>
            <person name="Young G."/>
            <person name="Yu Q."/>
            <person name="Zembek L."/>
            <person name="Zhong D."/>
            <person name="Zimmer A."/>
            <person name="Zwirko Z."/>
            <person name="Jaffe D.B."/>
            <person name="Alvarez P."/>
            <person name="Brockman W."/>
            <person name="Butler J."/>
            <person name="Chin C."/>
            <person name="Gnerre S."/>
            <person name="MacCallum I."/>
            <person name="Graves J.A."/>
            <person name="Ponting C.P."/>
            <person name="Breen M."/>
            <person name="Samollow P.B."/>
            <person name="Lander E.S."/>
            <person name="Lindblad-Toh K."/>
        </authorList>
    </citation>
    <scope>NUCLEOTIDE SEQUENCE [LARGE SCALE GENOMIC DNA]</scope>
</reference>
<evidence type="ECO:0000256" key="2">
    <source>
        <dbReference type="ARBA" id="ARBA00022490"/>
    </source>
</evidence>